<organism evidence="11 12">
    <name type="scientific">Erythroxylum novogranatense</name>
    <dbReference type="NCBI Taxonomy" id="1862640"/>
    <lineage>
        <taxon>Eukaryota</taxon>
        <taxon>Viridiplantae</taxon>
        <taxon>Streptophyta</taxon>
        <taxon>Embryophyta</taxon>
        <taxon>Tracheophyta</taxon>
        <taxon>Spermatophyta</taxon>
        <taxon>Magnoliopsida</taxon>
        <taxon>eudicotyledons</taxon>
        <taxon>Gunneridae</taxon>
        <taxon>Pentapetalae</taxon>
        <taxon>rosids</taxon>
        <taxon>fabids</taxon>
        <taxon>Malpighiales</taxon>
        <taxon>Erythroxylaceae</taxon>
        <taxon>Erythroxylum</taxon>
    </lineage>
</organism>
<evidence type="ECO:0000256" key="3">
    <source>
        <dbReference type="ARBA" id="ARBA00022723"/>
    </source>
</evidence>
<keyword evidence="12" id="KW-1185">Reference proteome</keyword>
<dbReference type="SMART" id="SM00336">
    <property type="entry name" value="BBOX"/>
    <property type="match status" value="1"/>
</dbReference>
<evidence type="ECO:0000256" key="5">
    <source>
        <dbReference type="ARBA" id="ARBA00022833"/>
    </source>
</evidence>
<dbReference type="PROSITE" id="PS50119">
    <property type="entry name" value="ZF_BBOX"/>
    <property type="match status" value="1"/>
</dbReference>
<proteinExistence type="inferred from homology"/>
<dbReference type="GO" id="GO:0006355">
    <property type="term" value="P:regulation of DNA-templated transcription"/>
    <property type="evidence" value="ECO:0007669"/>
    <property type="project" value="TreeGrafter"/>
</dbReference>
<comment type="similarity">
    <text evidence="2">Belongs to the CONSTANS family.</text>
</comment>
<comment type="caution">
    <text evidence="11">The sequence shown here is derived from an EMBL/GenBank/DDBJ whole genome shotgun (WGS) entry which is preliminary data.</text>
</comment>
<keyword evidence="5" id="KW-0862">Zinc</keyword>
<feature type="domain" description="CCT" evidence="10">
    <location>
        <begin position="377"/>
        <end position="419"/>
    </location>
</feature>
<evidence type="ECO:0000256" key="4">
    <source>
        <dbReference type="ARBA" id="ARBA00022771"/>
    </source>
</evidence>
<evidence type="ECO:0000256" key="2">
    <source>
        <dbReference type="ARBA" id="ARBA00010024"/>
    </source>
</evidence>
<dbReference type="GO" id="GO:0005634">
    <property type="term" value="C:nucleus"/>
    <property type="evidence" value="ECO:0007669"/>
    <property type="project" value="UniProtKB-SubCell"/>
</dbReference>
<dbReference type="EMBL" id="JAIWQS010000010">
    <property type="protein sequence ID" value="KAJ8752711.1"/>
    <property type="molecule type" value="Genomic_DNA"/>
</dbReference>
<evidence type="ECO:0000259" key="9">
    <source>
        <dbReference type="PROSITE" id="PS50119"/>
    </source>
</evidence>
<dbReference type="PANTHER" id="PTHR31874:SF55">
    <property type="entry name" value="ZINC FINGER PROTEIN CONSTANS-LIKE 7"/>
    <property type="match status" value="1"/>
</dbReference>
<sequence length="426" mass="48292">MIRERKLTSDAMGGKTARACDSCLRKRARWFCVPDDAFLCQACDTSVHSANQLASRHERVRLEISSSSKINTGSINIDHHQDSVPSWHQGFTRKARTPRHNSNKAALVPLMVKEEEKIFNPLPLVPEIGRDEEGSMIDAESEDQLMCRVPVFDPFASELCDIMASEVNETVMGNSEERNTSLDDGCGQDATCGLLGDLPEFLHSDVDLAEFAADIEKLLEDGINEDSPDRKDMGLLDCKQYHVVPEKAMKVKNELVVESIFTESSQFGQAFDIIKEPLNWDFDYESPITGDEKEAVPETLESRNSECKKMKNISLRLNYEAVITAWSSQGSPWTNGSRPTLNEDGCWADCLNTCPKDGHLQLYGGLRGHMRGEDGDREARVQRYKEKRRTRLFSKKIRYEVRKLNAEKRPRMKGRFVKRTSFVCFP</sequence>
<dbReference type="Pfam" id="PF06203">
    <property type="entry name" value="CCT"/>
    <property type="match status" value="1"/>
</dbReference>
<evidence type="ECO:0000313" key="11">
    <source>
        <dbReference type="EMBL" id="KAJ8752711.1"/>
    </source>
</evidence>
<dbReference type="CDD" id="cd19821">
    <property type="entry name" value="Bbox1_BBX-like"/>
    <property type="match status" value="1"/>
</dbReference>
<keyword evidence="6 8" id="KW-0539">Nucleus</keyword>
<dbReference type="GO" id="GO:0008270">
    <property type="term" value="F:zinc ion binding"/>
    <property type="evidence" value="ECO:0007669"/>
    <property type="project" value="UniProtKB-KW"/>
</dbReference>
<dbReference type="InterPro" id="IPR052453">
    <property type="entry name" value="CONSTANS-like_ZF"/>
</dbReference>
<name>A0AAV8SKB1_9ROSI</name>
<evidence type="ECO:0000259" key="10">
    <source>
        <dbReference type="PROSITE" id="PS51017"/>
    </source>
</evidence>
<dbReference type="InterPro" id="IPR010402">
    <property type="entry name" value="CCT_domain"/>
</dbReference>
<gene>
    <name evidence="11" type="ORF">K2173_007021</name>
</gene>
<keyword evidence="3" id="KW-0479">Metal-binding</keyword>
<evidence type="ECO:0000313" key="12">
    <source>
        <dbReference type="Proteomes" id="UP001159364"/>
    </source>
</evidence>
<accession>A0AAV8SKB1</accession>
<dbReference type="PROSITE" id="PS51017">
    <property type="entry name" value="CCT"/>
    <property type="match status" value="1"/>
</dbReference>
<evidence type="ECO:0000256" key="8">
    <source>
        <dbReference type="PROSITE-ProRule" id="PRU00357"/>
    </source>
</evidence>
<evidence type="ECO:0000256" key="6">
    <source>
        <dbReference type="ARBA" id="ARBA00023242"/>
    </source>
</evidence>
<dbReference type="InterPro" id="IPR000315">
    <property type="entry name" value="Znf_B-box"/>
</dbReference>
<dbReference type="InterPro" id="IPR049808">
    <property type="entry name" value="CONSTANS-like_Bbox1"/>
</dbReference>
<dbReference type="Proteomes" id="UP001159364">
    <property type="component" value="Linkage Group LG10"/>
</dbReference>
<evidence type="ECO:0000256" key="1">
    <source>
        <dbReference type="ARBA" id="ARBA00004123"/>
    </source>
</evidence>
<dbReference type="AlphaFoldDB" id="A0AAV8SKB1"/>
<dbReference type="Pfam" id="PF00643">
    <property type="entry name" value="zf-B_box"/>
    <property type="match status" value="1"/>
</dbReference>
<feature type="domain" description="B box-type" evidence="9">
    <location>
        <begin position="15"/>
        <end position="62"/>
    </location>
</feature>
<comment type="subcellular location">
    <subcellularLocation>
        <location evidence="1 8">Nucleus</location>
    </subcellularLocation>
</comment>
<evidence type="ECO:0000256" key="7">
    <source>
        <dbReference type="PROSITE-ProRule" id="PRU00024"/>
    </source>
</evidence>
<reference evidence="11 12" key="1">
    <citation type="submission" date="2021-09" db="EMBL/GenBank/DDBJ databases">
        <title>Genomic insights and catalytic innovation underlie evolution of tropane alkaloids biosynthesis.</title>
        <authorList>
            <person name="Wang Y.-J."/>
            <person name="Tian T."/>
            <person name="Huang J.-P."/>
            <person name="Huang S.-X."/>
        </authorList>
    </citation>
    <scope>NUCLEOTIDE SEQUENCE [LARGE SCALE GENOMIC DNA]</scope>
    <source>
        <strain evidence="11">KIB-2018</strain>
        <tissue evidence="11">Leaf</tissue>
    </source>
</reference>
<keyword evidence="4 7" id="KW-0863">Zinc-finger</keyword>
<protein>
    <submittedName>
        <fullName evidence="11">Uncharacterized protein</fullName>
    </submittedName>
</protein>
<dbReference type="PANTHER" id="PTHR31874">
    <property type="entry name" value="CCT MOTIF FAMILY PROTEIN, EXPRESSED"/>
    <property type="match status" value="1"/>
</dbReference>